<organism evidence="2 3">
    <name type="scientific">Portunus trituberculatus</name>
    <name type="common">Swimming crab</name>
    <name type="synonym">Neptunus trituberculatus</name>
    <dbReference type="NCBI Taxonomy" id="210409"/>
    <lineage>
        <taxon>Eukaryota</taxon>
        <taxon>Metazoa</taxon>
        <taxon>Ecdysozoa</taxon>
        <taxon>Arthropoda</taxon>
        <taxon>Crustacea</taxon>
        <taxon>Multicrustacea</taxon>
        <taxon>Malacostraca</taxon>
        <taxon>Eumalacostraca</taxon>
        <taxon>Eucarida</taxon>
        <taxon>Decapoda</taxon>
        <taxon>Pleocyemata</taxon>
        <taxon>Brachyura</taxon>
        <taxon>Eubrachyura</taxon>
        <taxon>Portunoidea</taxon>
        <taxon>Portunidae</taxon>
        <taxon>Portuninae</taxon>
        <taxon>Portunus</taxon>
    </lineage>
</organism>
<dbReference type="Proteomes" id="UP000324222">
    <property type="component" value="Unassembled WGS sequence"/>
</dbReference>
<evidence type="ECO:0000256" key="1">
    <source>
        <dbReference type="SAM" id="MobiDB-lite"/>
    </source>
</evidence>
<evidence type="ECO:0000313" key="3">
    <source>
        <dbReference type="Proteomes" id="UP000324222"/>
    </source>
</evidence>
<dbReference type="EMBL" id="VSRR010002736">
    <property type="protein sequence ID" value="MPC32986.1"/>
    <property type="molecule type" value="Genomic_DNA"/>
</dbReference>
<sequence length="85" mass="9172">MKGGIALNRSSGSVLPTGISQAVVRYSCEPPAVFIRAYECQYQQGRVPQPRMSHLEPSTPPCPASPLPYSAATKKRTLGIGNRQD</sequence>
<proteinExistence type="predicted"/>
<name>A0A5B7EIG3_PORTR</name>
<feature type="region of interest" description="Disordered" evidence="1">
    <location>
        <begin position="49"/>
        <end position="85"/>
    </location>
</feature>
<keyword evidence="3" id="KW-1185">Reference proteome</keyword>
<reference evidence="2 3" key="1">
    <citation type="submission" date="2019-05" db="EMBL/GenBank/DDBJ databases">
        <title>Another draft genome of Portunus trituberculatus and its Hox gene families provides insights of decapod evolution.</title>
        <authorList>
            <person name="Jeong J.-H."/>
            <person name="Song I."/>
            <person name="Kim S."/>
            <person name="Choi T."/>
            <person name="Kim D."/>
            <person name="Ryu S."/>
            <person name="Kim W."/>
        </authorList>
    </citation>
    <scope>NUCLEOTIDE SEQUENCE [LARGE SCALE GENOMIC DNA]</scope>
    <source>
        <tissue evidence="2">Muscle</tissue>
    </source>
</reference>
<accession>A0A5B7EIG3</accession>
<comment type="caution">
    <text evidence="2">The sequence shown here is derived from an EMBL/GenBank/DDBJ whole genome shotgun (WGS) entry which is preliminary data.</text>
</comment>
<evidence type="ECO:0000313" key="2">
    <source>
        <dbReference type="EMBL" id="MPC32986.1"/>
    </source>
</evidence>
<dbReference type="AlphaFoldDB" id="A0A5B7EIG3"/>
<gene>
    <name evidence="2" type="ORF">E2C01_026324</name>
</gene>
<protein>
    <submittedName>
        <fullName evidence="2">Uncharacterized protein</fullName>
    </submittedName>
</protein>